<dbReference type="Gene3D" id="3.30.530.20">
    <property type="match status" value="1"/>
</dbReference>
<dbReference type="AlphaFoldDB" id="A0A1T4L9P6"/>
<accession>A0A1T4L9P6</accession>
<dbReference type="Proteomes" id="UP000190888">
    <property type="component" value="Unassembled WGS sequence"/>
</dbReference>
<dbReference type="RefSeq" id="WP_078830337.1">
    <property type="nucleotide sequence ID" value="NZ_FUWH01000002.1"/>
</dbReference>
<dbReference type="STRING" id="413434.SAMN04488132_102388"/>
<feature type="domain" description="Activator of Hsp90 ATPase homologue 1/2-like C-terminal" evidence="2">
    <location>
        <begin position="26"/>
        <end position="141"/>
    </location>
</feature>
<evidence type="ECO:0000256" key="1">
    <source>
        <dbReference type="ARBA" id="ARBA00006817"/>
    </source>
</evidence>
<dbReference type="SUPFAM" id="SSF55961">
    <property type="entry name" value="Bet v1-like"/>
    <property type="match status" value="1"/>
</dbReference>
<proteinExistence type="inferred from homology"/>
<keyword evidence="4" id="KW-1185">Reference proteome</keyword>
<dbReference type="EMBL" id="FUWH01000002">
    <property type="protein sequence ID" value="SJZ51502.1"/>
    <property type="molecule type" value="Genomic_DNA"/>
</dbReference>
<protein>
    <submittedName>
        <fullName evidence="3">Activator of Hsp90 ATPase homolog 1-like protein</fullName>
    </submittedName>
</protein>
<organism evidence="3 4">
    <name type="scientific">Sediminibacterium ginsengisoli</name>
    <dbReference type="NCBI Taxonomy" id="413434"/>
    <lineage>
        <taxon>Bacteria</taxon>
        <taxon>Pseudomonadati</taxon>
        <taxon>Bacteroidota</taxon>
        <taxon>Chitinophagia</taxon>
        <taxon>Chitinophagales</taxon>
        <taxon>Chitinophagaceae</taxon>
        <taxon>Sediminibacterium</taxon>
    </lineage>
</organism>
<evidence type="ECO:0000313" key="4">
    <source>
        <dbReference type="Proteomes" id="UP000190888"/>
    </source>
</evidence>
<dbReference type="InterPro" id="IPR013538">
    <property type="entry name" value="ASHA1/2-like_C"/>
</dbReference>
<dbReference type="InterPro" id="IPR023393">
    <property type="entry name" value="START-like_dom_sf"/>
</dbReference>
<reference evidence="3 4" key="1">
    <citation type="submission" date="2017-02" db="EMBL/GenBank/DDBJ databases">
        <authorList>
            <person name="Peterson S.W."/>
        </authorList>
    </citation>
    <scope>NUCLEOTIDE SEQUENCE [LARGE SCALE GENOMIC DNA]</scope>
    <source>
        <strain evidence="3 4">DSM 22335</strain>
    </source>
</reference>
<gene>
    <name evidence="3" type="ORF">SAMN04488132_102388</name>
</gene>
<comment type="similarity">
    <text evidence="1">Belongs to the AHA1 family.</text>
</comment>
<name>A0A1T4L9P6_9BACT</name>
<evidence type="ECO:0000313" key="3">
    <source>
        <dbReference type="EMBL" id="SJZ51502.1"/>
    </source>
</evidence>
<dbReference type="CDD" id="cd07814">
    <property type="entry name" value="SRPBCC_CalC_Aha1-like"/>
    <property type="match status" value="1"/>
</dbReference>
<dbReference type="Pfam" id="PF08327">
    <property type="entry name" value="AHSA1"/>
    <property type="match status" value="1"/>
</dbReference>
<sequence>MKNQDFTTTIWVEQTPAEAYRTILNVRAWWSGLFDESFEGNSEKPGDEFSFRAGGGMHYTKQKLAELVPDKKVEWLVTEANLSFAEQAEEWNGTKIRFDISEEAGKTKIVFTHIGLVPEFECYDSCAPAWTQYIKEQLPAAIAKASQ</sequence>
<dbReference type="OrthoDB" id="287565at2"/>
<evidence type="ECO:0000259" key="2">
    <source>
        <dbReference type="Pfam" id="PF08327"/>
    </source>
</evidence>